<accession>A0A0J9RLR4</accession>
<gene>
    <name evidence="1" type="primary">Dsim\GD13510</name>
    <name evidence="1" type="ORF">Dsimw501_GD13510</name>
</gene>
<dbReference type="KEGG" id="dsi:Dsimw501_GD13510"/>
<proteinExistence type="predicted"/>
<sequence length="55" mass="6025">MSYKDFKSIRTCQTSDPAAKAHQFLPTELHLHVAEAAGQMMSIPLAPSSAPEIRN</sequence>
<protein>
    <submittedName>
        <fullName evidence="1">Uncharacterized protein</fullName>
    </submittedName>
</protein>
<evidence type="ECO:0000313" key="1">
    <source>
        <dbReference type="EMBL" id="KMY96702.1"/>
    </source>
</evidence>
<dbReference type="Bgee" id="FBgn0185221">
    <property type="expression patterns" value="Expressed in embryo and 3 other cell types or tissues"/>
</dbReference>
<reference evidence="1 2" key="1">
    <citation type="journal article" date="2013" name="Genome Res.">
        <title>A second-generation assembly of the Drosophila simulans genome provides new insights into patterns of lineage-specific divergence.</title>
        <authorList>
            <person name="Hu T.T."/>
            <person name="Eisen M.B."/>
            <person name="Thornton K.R."/>
            <person name="Andolfatto P."/>
        </authorList>
    </citation>
    <scope>NUCLEOTIDE SEQUENCE [LARGE SCALE GENOMIC DNA]</scope>
    <source>
        <strain evidence="2">w501</strain>
    </source>
</reference>
<name>A0A0J9RLR4_DROSI</name>
<dbReference type="EMBL" id="CM002912">
    <property type="protein sequence ID" value="KMY96702.1"/>
    <property type="molecule type" value="Genomic_DNA"/>
</dbReference>
<evidence type="ECO:0000313" key="2">
    <source>
        <dbReference type="Proteomes" id="UP000035880"/>
    </source>
</evidence>
<dbReference type="Proteomes" id="UP000035880">
    <property type="component" value="Chromosome 3L"/>
</dbReference>
<dbReference type="AlphaFoldDB" id="A0A0J9RLR4"/>
<organism evidence="1 2">
    <name type="scientific">Drosophila simulans</name>
    <name type="common">Fruit fly</name>
    <dbReference type="NCBI Taxonomy" id="7240"/>
    <lineage>
        <taxon>Eukaryota</taxon>
        <taxon>Metazoa</taxon>
        <taxon>Ecdysozoa</taxon>
        <taxon>Arthropoda</taxon>
        <taxon>Hexapoda</taxon>
        <taxon>Insecta</taxon>
        <taxon>Pterygota</taxon>
        <taxon>Neoptera</taxon>
        <taxon>Endopterygota</taxon>
        <taxon>Diptera</taxon>
        <taxon>Brachycera</taxon>
        <taxon>Muscomorpha</taxon>
        <taxon>Ephydroidea</taxon>
        <taxon>Drosophilidae</taxon>
        <taxon>Drosophila</taxon>
        <taxon>Sophophora</taxon>
    </lineage>
</organism>